<feature type="compositionally biased region" description="Low complexity" evidence="1">
    <location>
        <begin position="794"/>
        <end position="823"/>
    </location>
</feature>
<feature type="compositionally biased region" description="Gly residues" evidence="1">
    <location>
        <begin position="1895"/>
        <end position="1904"/>
    </location>
</feature>
<evidence type="ECO:0000313" key="5">
    <source>
        <dbReference type="Proteomes" id="UP000006906"/>
    </source>
</evidence>
<feature type="compositionally biased region" description="Basic residues" evidence="1">
    <location>
        <begin position="1104"/>
        <end position="1113"/>
    </location>
</feature>
<dbReference type="InterPro" id="IPR008266">
    <property type="entry name" value="Tyr_kinase_AS"/>
</dbReference>
<dbReference type="GO" id="GO:0005524">
    <property type="term" value="F:ATP binding"/>
    <property type="evidence" value="ECO:0007669"/>
    <property type="project" value="InterPro"/>
</dbReference>
<evidence type="ECO:0000256" key="1">
    <source>
        <dbReference type="SAM" id="MobiDB-lite"/>
    </source>
</evidence>
<reference evidence="4 5" key="1">
    <citation type="journal article" date="2007" name="Science">
        <title>The Chlamydomonas genome reveals the evolution of key animal and plant functions.</title>
        <authorList>
            <person name="Merchant S.S."/>
            <person name="Prochnik S.E."/>
            <person name="Vallon O."/>
            <person name="Harris E.H."/>
            <person name="Karpowicz S.J."/>
            <person name="Witman G.B."/>
            <person name="Terry A."/>
            <person name="Salamov A."/>
            <person name="Fritz-Laylin L.K."/>
            <person name="Marechal-Drouard L."/>
            <person name="Marshall W.F."/>
            <person name="Qu L.H."/>
            <person name="Nelson D.R."/>
            <person name="Sanderfoot A.A."/>
            <person name="Spalding M.H."/>
            <person name="Kapitonov V.V."/>
            <person name="Ren Q."/>
            <person name="Ferris P."/>
            <person name="Lindquist E."/>
            <person name="Shapiro H."/>
            <person name="Lucas S.M."/>
            <person name="Grimwood J."/>
            <person name="Schmutz J."/>
            <person name="Cardol P."/>
            <person name="Cerutti H."/>
            <person name="Chanfreau G."/>
            <person name="Chen C.L."/>
            <person name="Cognat V."/>
            <person name="Croft M.T."/>
            <person name="Dent R."/>
            <person name="Dutcher S."/>
            <person name="Fernandez E."/>
            <person name="Fukuzawa H."/>
            <person name="Gonzalez-Ballester D."/>
            <person name="Gonzalez-Halphen D."/>
            <person name="Hallmann A."/>
            <person name="Hanikenne M."/>
            <person name="Hippler M."/>
            <person name="Inwood W."/>
            <person name="Jabbari K."/>
            <person name="Kalanon M."/>
            <person name="Kuras R."/>
            <person name="Lefebvre P.A."/>
            <person name="Lemaire S.D."/>
            <person name="Lobanov A.V."/>
            <person name="Lohr M."/>
            <person name="Manuell A."/>
            <person name="Meier I."/>
            <person name="Mets L."/>
            <person name="Mittag M."/>
            <person name="Mittelmeier T."/>
            <person name="Moroney J.V."/>
            <person name="Moseley J."/>
            <person name="Napoli C."/>
            <person name="Nedelcu A.M."/>
            <person name="Niyogi K."/>
            <person name="Novoselov S.V."/>
            <person name="Paulsen I.T."/>
            <person name="Pazour G."/>
            <person name="Purton S."/>
            <person name="Ral J.P."/>
            <person name="Riano-Pachon D.M."/>
            <person name="Riekhof W."/>
            <person name="Rymarquis L."/>
            <person name="Schroda M."/>
            <person name="Stern D."/>
            <person name="Umen J."/>
            <person name="Willows R."/>
            <person name="Wilson N."/>
            <person name="Zimmer S.L."/>
            <person name="Allmer J."/>
            <person name="Balk J."/>
            <person name="Bisova K."/>
            <person name="Chen C.J."/>
            <person name="Elias M."/>
            <person name="Gendler K."/>
            <person name="Hauser C."/>
            <person name="Lamb M.R."/>
            <person name="Ledford H."/>
            <person name="Long J.C."/>
            <person name="Minagawa J."/>
            <person name="Page M.D."/>
            <person name="Pan J."/>
            <person name="Pootakham W."/>
            <person name="Roje S."/>
            <person name="Rose A."/>
            <person name="Stahlberg E."/>
            <person name="Terauchi A.M."/>
            <person name="Yang P."/>
            <person name="Ball S."/>
            <person name="Bowler C."/>
            <person name="Dieckmann C.L."/>
            <person name="Gladyshev V.N."/>
            <person name="Green P."/>
            <person name="Jorgensen R."/>
            <person name="Mayfield S."/>
            <person name="Mueller-Roeber B."/>
            <person name="Rajamani S."/>
            <person name="Sayre R.T."/>
            <person name="Brokstein P."/>
            <person name="Dubchak I."/>
            <person name="Goodstein D."/>
            <person name="Hornick L."/>
            <person name="Huang Y.W."/>
            <person name="Jhaveri J."/>
            <person name="Luo Y."/>
            <person name="Martinez D."/>
            <person name="Ngau W.C."/>
            <person name="Otillar B."/>
            <person name="Poliakov A."/>
            <person name="Porter A."/>
            <person name="Szajkowski L."/>
            <person name="Werner G."/>
            <person name="Zhou K."/>
            <person name="Grigoriev I.V."/>
            <person name="Rokhsar D.S."/>
            <person name="Grossman A.R."/>
        </authorList>
    </citation>
    <scope>NUCLEOTIDE SEQUENCE [LARGE SCALE GENOMIC DNA]</scope>
    <source>
        <strain evidence="5">CC-503</strain>
    </source>
</reference>
<dbReference type="Gene3D" id="1.10.510.10">
    <property type="entry name" value="Transferase(Phosphotransferase) domain 1"/>
    <property type="match status" value="1"/>
</dbReference>
<keyword evidence="2" id="KW-0732">Signal</keyword>
<feature type="compositionally biased region" description="Low complexity" evidence="1">
    <location>
        <begin position="542"/>
        <end position="570"/>
    </location>
</feature>
<dbReference type="SUPFAM" id="SSF56112">
    <property type="entry name" value="Protein kinase-like (PK-like)"/>
    <property type="match status" value="1"/>
</dbReference>
<dbReference type="PANTHER" id="PTHR44329:SF214">
    <property type="entry name" value="PROTEIN KINASE DOMAIN-CONTAINING PROTEIN"/>
    <property type="match status" value="1"/>
</dbReference>
<dbReference type="GeneID" id="5719532"/>
<dbReference type="PaxDb" id="3055-EDP03012"/>
<dbReference type="ExpressionAtlas" id="A0A2K3D6S0">
    <property type="expression patterns" value="baseline and differential"/>
</dbReference>
<feature type="compositionally biased region" description="Low complexity" evidence="1">
    <location>
        <begin position="1598"/>
        <end position="1608"/>
    </location>
</feature>
<dbReference type="Gramene" id="PNW76228">
    <property type="protein sequence ID" value="PNW76228"/>
    <property type="gene ID" value="CHLRE_12g542900v5"/>
</dbReference>
<dbReference type="OrthoDB" id="540525at2759"/>
<dbReference type="InParanoid" id="A0A2K3D6S0"/>
<proteinExistence type="predicted"/>
<dbReference type="KEGG" id="cre:CHLRE_12g542900v5"/>
<dbReference type="Gene3D" id="3.30.200.20">
    <property type="entry name" value="Phosphorylase Kinase, domain 1"/>
    <property type="match status" value="1"/>
</dbReference>
<gene>
    <name evidence="4" type="ORF">CHLRE_12g542900v5</name>
</gene>
<evidence type="ECO:0000313" key="4">
    <source>
        <dbReference type="EMBL" id="PNW76228.1"/>
    </source>
</evidence>
<dbReference type="InterPro" id="IPR051681">
    <property type="entry name" value="Ser/Thr_Kinases-Pseudokinases"/>
</dbReference>
<dbReference type="InterPro" id="IPR011009">
    <property type="entry name" value="Kinase-like_dom_sf"/>
</dbReference>
<name>A0A2K3D6S0_CHLRE</name>
<dbReference type="RefSeq" id="XP_042919168.1">
    <property type="nucleotide sequence ID" value="XM_043068797.1"/>
</dbReference>
<feature type="compositionally biased region" description="Polar residues" evidence="1">
    <location>
        <begin position="1996"/>
        <end position="2014"/>
    </location>
</feature>
<feature type="region of interest" description="Disordered" evidence="1">
    <location>
        <begin position="1491"/>
        <end position="1538"/>
    </location>
</feature>
<feature type="compositionally biased region" description="Low complexity" evidence="1">
    <location>
        <begin position="1508"/>
        <end position="1522"/>
    </location>
</feature>
<feature type="region of interest" description="Disordered" evidence="1">
    <location>
        <begin position="767"/>
        <end position="824"/>
    </location>
</feature>
<feature type="domain" description="Protein kinase" evidence="3">
    <location>
        <begin position="1524"/>
        <end position="1829"/>
    </location>
</feature>
<dbReference type="PANTHER" id="PTHR44329">
    <property type="entry name" value="SERINE/THREONINE-PROTEIN KINASE TNNI3K-RELATED"/>
    <property type="match status" value="1"/>
</dbReference>
<feature type="signal peptide" evidence="2">
    <location>
        <begin position="1"/>
        <end position="25"/>
    </location>
</feature>
<sequence>MAMPKTRFVLTLLIAALYGFEHTSAYVFPALVPPAAGQPVVLSGAPGGGPWEARGVAIVVDQSATSVKLENGTLLEPALGAAPSAGAPLILLTNNYTGPFELANVLVLVECQQLELFERLACDAQPADWISADGSVVTIRSFAPAPPLGGKFALSNVTLSCNLTSSGAVGAVPPRTPACLTATVSTDDQLLSLLLYDAAAWATAATASRTSGSLLPSAPAQLPVLSPTHLHVTLAGNISLNATRWRAAPPQLVRPLTTLSGDCRLRPAPGGHVTALDLQGGRGLMAARRGGRVRLLCLELVNLASNTAVMPRGLLTGAVWAVDVDLAGGSLLLVDNCTLVMSQEEFMWQSYYMAQVLASTVVGSGVLKVLSTFEGTMSSTELRWSRVTSPRTQWHETVLTSAPSVFPNTQPSSFILKYLGLTLYLTNLVMVSNCTDLLAAVRGASEARPAVVLTASVSLASCWPADGVAVPPVSSLYLMGLPDQPIRLDLAGREDALQLSSMTVLSMRFLTLTGLPTHLADHDADDEPSLSTSISSVGGDSQGSSTAVQSTTGASGTGATASSAASGAATYSPLDTTGDGGPQFPALATAFLWSFDFPRVVTQLQLEHVHLVLPEAELRQYDAMLNGSSVLPYFLKLRPFFQGVRTSADGNTTTVTDATAGSNNSSSTPAVAITGNNNSNTSSSAEPAQLWFANLLLPGMRVFNATLMSEAGAYPGWNESLYAAPAADPDGASGDSWPAWRIAVVTAVLGGAALLLAGGALLYAKARRARDGSPDEKASGRGGGKQRSSLDVETGGATRRGTNAGRCSGRRGSASGNPSNSGALVVAANNGRRGSAGTAGVAGAGVGNAELCVDGGGAGRGGGGAGGAAGGDGLERHPLYDSFDDPAFELDFLKGAKKLSVDDVADVLERINREAVEFNITMTEICGSGSFGVVYGGLWNGIKVAIKTMVFSEAAGGASQLAGQAARQQCIKEAAFCCTMHHANVVATHHFYLKSANRASMFDDLLQVVEKHLDSSSDDNVDDGRAYRAMRVPKGAVPQEEDNLLSMPPPRGAVLQPRTSSSELAEESAERSGADKAAPAPAQAEERQQQLVRGPGGLQLARTQPRRHQPTRPRRTEPKPAKPRPKPNVTDWRLYLVQEYCDGGTLRQAVDEGKLFRHGGSDRAPQTPSAGNSAALPHIPTAEAMRFAGVPAATRAAAGATGAAAAPALPASAGAASLMDLVQGRSRGSPMGTGIMDTGSGPGGANVGSTRTDQPNARLRSYLQPAASGAEVLVVGGAGGDGAAGGHGIVSSSGNRNGAGGAARDGLDALAAETDRVNERATLAAAGAAEVAVLLGSVAARRPHMPRPWLQKLTTGESASLDTFTNASESNLASADTAALNTTDSNLTVTGAATGVLMGASAMATARAIEAGTPLQQAATIAVFPGCAGLASSDLAASSANLRAPTSADADVAGASSSIFEAFVAAAAAAQQGNRPDASPPHTAQLAVMPSEAAPVTQDSSGGGGPARGSAAAADPQQRQQQHTITLSDVPSGAFCCPRQGSTERTGAQVVASANDMLLGPAVSCAPAAAVLPNATDNAASACAAADVAARDSSSRTQQQQQQQQQHQYSREQEDLLMRQERPLPADLALVVQTALGVASGVAYLHSRNIIHGDLSTNNVLLMRTPSPGLPVVAKVSDFGLSLRLSDGQDQIMNVRHGTPYYQSPEVAEHGTCSLAADVYSVGVLLWELYHGPPPWRARRHNKNKGAAGAGLAAQQARLLDPAGDMAQARAAAEAGGWDDPYYRLRACDVLKIAPHCPSAYARLVRRCLCPDPHERPTARSVVKALLRMERGIAVAQAVSGAMASASSLITGPPMGALMALSRPRVPPSGALSTGVSATARSALAAGASRSSLTAGGGGDGPNGVGPNHSALDGGGGGGRVDAAMLLEDFDAAAAAVAAAVAAVTARPAAAGASACAGAAALALAEYDDDALIAVGLEPSVVREARQHKQVPPSRRGSTLPHTSGLQRTTSAGSSEAYDPLDADAGAMAAATAAAAAVCGTEADMHVITRQPSQHRAAVAAAVAVAKAVASVTSTLSNNIPVPAPICASSTSNTFFGRSTTGIPALDTAMAAGAAVGMANITAVPLRRGATSRLLDQQPLTRSFLLGNSAASSIMVAVHGSTDPTVLLSAAAIADAEAAAGAVQAAGAGHKPGAAEAAGVGPVAAAVGSNGGLCVVPRSGAPAQNRFAPMDL</sequence>
<feature type="compositionally biased region" description="Polar residues" evidence="1">
    <location>
        <begin position="529"/>
        <end position="539"/>
    </location>
</feature>
<accession>A0A2K3D6S0</accession>
<feature type="region of interest" description="Disordered" evidence="1">
    <location>
        <begin position="521"/>
        <end position="576"/>
    </location>
</feature>
<feature type="region of interest" description="Disordered" evidence="1">
    <location>
        <begin position="1031"/>
        <end position="1130"/>
    </location>
</feature>
<dbReference type="InterPro" id="IPR000719">
    <property type="entry name" value="Prot_kinase_dom"/>
</dbReference>
<keyword evidence="5" id="KW-1185">Reference proteome</keyword>
<dbReference type="PROSITE" id="PS00109">
    <property type="entry name" value="PROTEIN_KINASE_TYR"/>
    <property type="match status" value="1"/>
</dbReference>
<dbReference type="Pfam" id="PF00069">
    <property type="entry name" value="Pkinase"/>
    <property type="match status" value="1"/>
</dbReference>
<dbReference type="GO" id="GO:0007165">
    <property type="term" value="P:signal transduction"/>
    <property type="evidence" value="ECO:0000318"/>
    <property type="project" value="GO_Central"/>
</dbReference>
<organism evidence="4 5">
    <name type="scientific">Chlamydomonas reinhardtii</name>
    <name type="common">Chlamydomonas smithii</name>
    <dbReference type="NCBI Taxonomy" id="3055"/>
    <lineage>
        <taxon>Eukaryota</taxon>
        <taxon>Viridiplantae</taxon>
        <taxon>Chlorophyta</taxon>
        <taxon>core chlorophytes</taxon>
        <taxon>Chlorophyceae</taxon>
        <taxon>CS clade</taxon>
        <taxon>Chlamydomonadales</taxon>
        <taxon>Chlamydomonadaceae</taxon>
        <taxon>Chlamydomonas</taxon>
    </lineage>
</organism>
<dbReference type="STRING" id="3055.A0A2K3D6S0"/>
<evidence type="ECO:0000256" key="2">
    <source>
        <dbReference type="SAM" id="SignalP"/>
    </source>
</evidence>
<dbReference type="EMBL" id="CM008973">
    <property type="protein sequence ID" value="PNW76228.1"/>
    <property type="molecule type" value="Genomic_DNA"/>
</dbReference>
<feature type="compositionally biased region" description="Basic and acidic residues" evidence="1">
    <location>
        <begin position="769"/>
        <end position="779"/>
    </location>
</feature>
<feature type="chain" id="PRO_5014380994" description="Protein kinase domain-containing protein" evidence="2">
    <location>
        <begin position="26"/>
        <end position="2232"/>
    </location>
</feature>
<evidence type="ECO:0000259" key="3">
    <source>
        <dbReference type="PROSITE" id="PS50011"/>
    </source>
</evidence>
<dbReference type="PROSITE" id="PS50011">
    <property type="entry name" value="PROTEIN_KINASE_DOM"/>
    <property type="match status" value="1"/>
</dbReference>
<dbReference type="OMA" id="AFCCTMH"/>
<dbReference type="GO" id="GO:0004674">
    <property type="term" value="F:protein serine/threonine kinase activity"/>
    <property type="evidence" value="ECO:0000318"/>
    <property type="project" value="GO_Central"/>
</dbReference>
<feature type="region of interest" description="Disordered" evidence="1">
    <location>
        <begin position="1984"/>
        <end position="2018"/>
    </location>
</feature>
<protein>
    <recommendedName>
        <fullName evidence="3">Protein kinase domain-containing protein</fullName>
    </recommendedName>
</protein>
<feature type="region of interest" description="Disordered" evidence="1">
    <location>
        <begin position="1890"/>
        <end position="1914"/>
    </location>
</feature>
<dbReference type="Proteomes" id="UP000006906">
    <property type="component" value="Chromosome 12"/>
</dbReference>
<feature type="region of interest" description="Disordered" evidence="1">
    <location>
        <begin position="1592"/>
        <end position="1613"/>
    </location>
</feature>